<dbReference type="EMBL" id="SACT01000001">
    <property type="protein sequence ID" value="RVT54357.1"/>
    <property type="molecule type" value="Genomic_DNA"/>
</dbReference>
<reference evidence="3 4" key="1">
    <citation type="submission" date="2019-01" db="EMBL/GenBank/DDBJ databases">
        <authorList>
            <person name="Chen W.-M."/>
        </authorList>
    </citation>
    <scope>NUCLEOTIDE SEQUENCE [LARGE SCALE GENOMIC DNA]</scope>
    <source>
        <strain evidence="3 4">ICH-3</strain>
    </source>
</reference>
<organism evidence="3 4">
    <name type="scientific">Rubrivivax albus</name>
    <dbReference type="NCBI Taxonomy" id="2499835"/>
    <lineage>
        <taxon>Bacteria</taxon>
        <taxon>Pseudomonadati</taxon>
        <taxon>Pseudomonadota</taxon>
        <taxon>Betaproteobacteria</taxon>
        <taxon>Burkholderiales</taxon>
        <taxon>Sphaerotilaceae</taxon>
        <taxon>Rubrivivax</taxon>
    </lineage>
</organism>
<accession>A0A3S2UBK8</accession>
<feature type="domain" description="DUF11" evidence="2">
    <location>
        <begin position="422"/>
        <end position="518"/>
    </location>
</feature>
<sequence>MRCPDRLRRATLVATAAVLTAIVGCGSGSGRSGTDLQVSGTGPVATVAGGSEVVFEMQVKNAGEYAAEDVAITNEAGGQLSLMGITCTAEGGAVCPEAPSIAMRVPSLKAGGTLRFTVTTLANPSARGTLFNRMAASFAYETDSADNVATVTATAYSPSSDLVVIGSGPAGTVTGGDTVAFDMSVRNEGPDDATGVRVLNEGGSGLVVQGIACTASGGATCPAVPGALMDVGTLPAGGSLDFVVTATVAASLNGIVTNTLQVSADADSDRLDNSFTAQATVVTPRSGVFVTGVGPAGTVAGGGVATFVMTVGNAGPDASGTVNIVDTVGARLTLTAVRCNATAGATCPATLGPVMSVPTLPAGAALQFEVDAVVDAGTTGLLTNAMSATAANDADRTDNTATAVATASTPRAVLTLSGTGPADSVAGGGLASFDMKVVNTGPDPATGLRLRQTPSGNLSLLAVRCSAAGGAVCPGSVGVVTEVPSLPVGGQLTLGVDTRVDAGANGAITNTLLVTGDNVFAGSGNSVIAVGTAVSAVSGLTVTGSAPASAVPAGSAASFRMAVVNDGPDAAGAVRLTNAVGGNLTLTDVRCVDAAGGATCPAVPGALMDLTALPVGASVTFDVTATVAAGTQGAIVNTLTATTTAGGATQQASGVAVGSAYAANVTVTGSGPAGSLVGGASGEFLMEIANAGPGTALGVDVEQVLSAGLSAAGTISCVQAVGATCPTIDGASFNVPSLPANGRLRLRVPFTVDAGTNGTVSGTMTTRTAGDPRPGDDSATVGFLAVSTDLSVSQVAAPALRAGETASFTAVVANPGTQAVGPVGITQAIGGAAASGLVASVTCTPSVAATCPAIGPSMTVASLPARSTLSFVVTVLTDAGTRGALTNTFSLTADGDPDLANNTAATTVTVGDPRNGAYKAVATDGNVYDLSIDFDAGQYTMAGAGAAQAFGAPVGSEYTVGGAIRFRVAEDLLVGAHDFGAGATPYVAVRNLVTTLAEAAGTYFIAIRDLPAGGSPATRATAAIISGNQMAVCSQAATVLRVPGPGCPSALAADYTLAVSNGVFTATPTGGGSSFRFFVARSGGSTVLVGATGSGAGGAQMRIGLPSRNTLIGGTLGGASTSGAWLPTLTITPSSYLVTDAGTENDSATIGTTDPAVQNLRSGPLASGNGRIWVMQAAPLAVTFGNPDATGAAAGRLQIVLPP</sequence>
<comment type="caution">
    <text evidence="3">The sequence shown here is derived from an EMBL/GenBank/DDBJ whole genome shotgun (WGS) entry which is preliminary data.</text>
</comment>
<feature type="region of interest" description="Disordered" evidence="1">
    <location>
        <begin position="757"/>
        <end position="776"/>
    </location>
</feature>
<protein>
    <recommendedName>
        <fullName evidence="2">DUF11 domain-containing protein</fullName>
    </recommendedName>
</protein>
<dbReference type="InterPro" id="IPR013783">
    <property type="entry name" value="Ig-like_fold"/>
</dbReference>
<evidence type="ECO:0000259" key="2">
    <source>
        <dbReference type="Pfam" id="PF01345"/>
    </source>
</evidence>
<dbReference type="Gene3D" id="2.60.40.10">
    <property type="entry name" value="Immunoglobulins"/>
    <property type="match status" value="2"/>
</dbReference>
<feature type="domain" description="DUF11" evidence="2">
    <location>
        <begin position="540"/>
        <end position="644"/>
    </location>
</feature>
<name>A0A3S2UBK8_9BURK</name>
<feature type="domain" description="DUF11" evidence="2">
    <location>
        <begin position="679"/>
        <end position="781"/>
    </location>
</feature>
<feature type="domain" description="DUF11" evidence="2">
    <location>
        <begin position="35"/>
        <end position="152"/>
    </location>
</feature>
<dbReference type="PROSITE" id="PS51257">
    <property type="entry name" value="PROKAR_LIPOPROTEIN"/>
    <property type="match status" value="1"/>
</dbReference>
<dbReference type="InterPro" id="IPR051172">
    <property type="entry name" value="Chlamydia_OmcB"/>
</dbReference>
<dbReference type="Proteomes" id="UP000288178">
    <property type="component" value="Unassembled WGS sequence"/>
</dbReference>
<feature type="domain" description="DUF11" evidence="2">
    <location>
        <begin position="161"/>
        <end position="277"/>
    </location>
</feature>
<dbReference type="RefSeq" id="WP_128196482.1">
    <property type="nucleotide sequence ID" value="NZ_SACT01000001.1"/>
</dbReference>
<feature type="domain" description="DUF11" evidence="2">
    <location>
        <begin position="789"/>
        <end position="908"/>
    </location>
</feature>
<dbReference type="AlphaFoldDB" id="A0A3S2UBK8"/>
<dbReference type="Pfam" id="PF01345">
    <property type="entry name" value="DUF11"/>
    <property type="match status" value="7"/>
</dbReference>
<evidence type="ECO:0000313" key="3">
    <source>
        <dbReference type="EMBL" id="RVT54357.1"/>
    </source>
</evidence>
<dbReference type="OrthoDB" id="158862at2"/>
<dbReference type="InterPro" id="IPR001434">
    <property type="entry name" value="OmcB-like_DUF11"/>
</dbReference>
<dbReference type="PANTHER" id="PTHR34819">
    <property type="entry name" value="LARGE CYSTEINE-RICH PERIPLASMIC PROTEIN OMCB"/>
    <property type="match status" value="1"/>
</dbReference>
<proteinExistence type="predicted"/>
<keyword evidence="4" id="KW-1185">Reference proteome</keyword>
<dbReference type="PANTHER" id="PTHR34819:SF3">
    <property type="entry name" value="CELL SURFACE PROTEIN"/>
    <property type="match status" value="1"/>
</dbReference>
<gene>
    <name evidence="3" type="ORF">ENE75_05800</name>
</gene>
<evidence type="ECO:0000256" key="1">
    <source>
        <dbReference type="SAM" id="MobiDB-lite"/>
    </source>
</evidence>
<feature type="domain" description="DUF11" evidence="2">
    <location>
        <begin position="298"/>
        <end position="403"/>
    </location>
</feature>
<evidence type="ECO:0000313" key="4">
    <source>
        <dbReference type="Proteomes" id="UP000288178"/>
    </source>
</evidence>
<feature type="compositionally biased region" description="Polar residues" evidence="1">
    <location>
        <begin position="757"/>
        <end position="768"/>
    </location>
</feature>